<gene>
    <name evidence="1" type="ORF">TNIN_412961</name>
</gene>
<sequence>MVREKNQKAEEINTSLTPLKVQKRRSTLLWTVKKRREINDAKRPTRLEERASITDGKRKTHFRTEAFEERQRLIIVPTVS</sequence>
<accession>A0A8X6YYV0</accession>
<protein>
    <submittedName>
        <fullName evidence="1">Uncharacterized protein</fullName>
    </submittedName>
</protein>
<dbReference type="EMBL" id="BMAV01023804">
    <property type="protein sequence ID" value="GFY80098.1"/>
    <property type="molecule type" value="Genomic_DNA"/>
</dbReference>
<dbReference type="AlphaFoldDB" id="A0A8X6YYV0"/>
<keyword evidence="2" id="KW-1185">Reference proteome</keyword>
<evidence type="ECO:0000313" key="2">
    <source>
        <dbReference type="Proteomes" id="UP000886998"/>
    </source>
</evidence>
<comment type="caution">
    <text evidence="1">The sequence shown here is derived from an EMBL/GenBank/DDBJ whole genome shotgun (WGS) entry which is preliminary data.</text>
</comment>
<evidence type="ECO:0000313" key="1">
    <source>
        <dbReference type="EMBL" id="GFY80098.1"/>
    </source>
</evidence>
<reference evidence="1" key="1">
    <citation type="submission" date="2020-08" db="EMBL/GenBank/DDBJ databases">
        <title>Multicomponent nature underlies the extraordinary mechanical properties of spider dragline silk.</title>
        <authorList>
            <person name="Kono N."/>
            <person name="Nakamura H."/>
            <person name="Mori M."/>
            <person name="Yoshida Y."/>
            <person name="Ohtoshi R."/>
            <person name="Malay A.D."/>
            <person name="Moran D.A.P."/>
            <person name="Tomita M."/>
            <person name="Numata K."/>
            <person name="Arakawa K."/>
        </authorList>
    </citation>
    <scope>NUCLEOTIDE SEQUENCE</scope>
</reference>
<dbReference type="Proteomes" id="UP000886998">
    <property type="component" value="Unassembled WGS sequence"/>
</dbReference>
<organism evidence="1 2">
    <name type="scientific">Trichonephila inaurata madagascariensis</name>
    <dbReference type="NCBI Taxonomy" id="2747483"/>
    <lineage>
        <taxon>Eukaryota</taxon>
        <taxon>Metazoa</taxon>
        <taxon>Ecdysozoa</taxon>
        <taxon>Arthropoda</taxon>
        <taxon>Chelicerata</taxon>
        <taxon>Arachnida</taxon>
        <taxon>Araneae</taxon>
        <taxon>Araneomorphae</taxon>
        <taxon>Entelegynae</taxon>
        <taxon>Araneoidea</taxon>
        <taxon>Nephilidae</taxon>
        <taxon>Trichonephila</taxon>
        <taxon>Trichonephila inaurata</taxon>
    </lineage>
</organism>
<proteinExistence type="predicted"/>
<name>A0A8X6YYV0_9ARAC</name>